<dbReference type="InterPro" id="IPR000276">
    <property type="entry name" value="GPCR_Rhodpsn"/>
</dbReference>
<evidence type="ECO:0000313" key="6">
    <source>
        <dbReference type="EMBL" id="CAB4037666.1"/>
    </source>
</evidence>
<protein>
    <submittedName>
        <fullName evidence="6">Sphingosine 1-phosphate receptor 1-like</fullName>
    </submittedName>
</protein>
<dbReference type="CDD" id="cd00637">
    <property type="entry name" value="7tm_classA_rhodopsin-like"/>
    <property type="match status" value="1"/>
</dbReference>
<evidence type="ECO:0000256" key="5">
    <source>
        <dbReference type="ARBA" id="ARBA00023136"/>
    </source>
</evidence>
<reference evidence="6" key="1">
    <citation type="submission" date="2020-04" db="EMBL/GenBank/DDBJ databases">
        <authorList>
            <person name="Alioto T."/>
            <person name="Alioto T."/>
            <person name="Gomez Garrido J."/>
        </authorList>
    </citation>
    <scope>NUCLEOTIDE SEQUENCE</scope>
    <source>
        <strain evidence="6">A484AB</strain>
    </source>
</reference>
<dbReference type="EMBL" id="CACRXK020023338">
    <property type="protein sequence ID" value="CAB4037666.1"/>
    <property type="molecule type" value="Genomic_DNA"/>
</dbReference>
<sequence>MSVLNNISNSTVLGEGDEPESYYVILAILGTLGVLFNGVLLIVLWRNKTPEFRVGTSYVIGNLALADCLTGISVLLLVTRNDTIFKFQIPMVWTTIEASLMSLMFLSLERMLIFHYPFASKTIVTVNVQLLLYL</sequence>
<accession>A0A6S7JXK0</accession>
<evidence type="ECO:0000313" key="7">
    <source>
        <dbReference type="Proteomes" id="UP001152795"/>
    </source>
</evidence>
<keyword evidence="6" id="KW-0675">Receptor</keyword>
<keyword evidence="7" id="KW-1185">Reference proteome</keyword>
<keyword evidence="4" id="KW-1133">Transmembrane helix</keyword>
<comment type="subcellular location">
    <subcellularLocation>
        <location evidence="1">Cell membrane</location>
        <topology evidence="1">Multi-pass membrane protein</topology>
    </subcellularLocation>
</comment>
<dbReference type="OrthoDB" id="10497914at2759"/>
<dbReference type="SUPFAM" id="SSF81321">
    <property type="entry name" value="Family A G protein-coupled receptor-like"/>
    <property type="match status" value="1"/>
</dbReference>
<dbReference type="PANTHER" id="PTHR22750">
    <property type="entry name" value="G-PROTEIN COUPLED RECEPTOR"/>
    <property type="match status" value="1"/>
</dbReference>
<keyword evidence="2" id="KW-1003">Cell membrane</keyword>
<keyword evidence="3" id="KW-0812">Transmembrane</keyword>
<dbReference type="AlphaFoldDB" id="A0A6S7JXK0"/>
<comment type="caution">
    <text evidence="6">The sequence shown here is derived from an EMBL/GenBank/DDBJ whole genome shotgun (WGS) entry which is preliminary data.</text>
</comment>
<dbReference type="Gene3D" id="1.20.1070.10">
    <property type="entry name" value="Rhodopsin 7-helix transmembrane proteins"/>
    <property type="match status" value="1"/>
</dbReference>
<dbReference type="GO" id="GO:0004930">
    <property type="term" value="F:G protein-coupled receptor activity"/>
    <property type="evidence" value="ECO:0007669"/>
    <property type="project" value="InterPro"/>
</dbReference>
<gene>
    <name evidence="6" type="ORF">PACLA_8A078564</name>
</gene>
<dbReference type="GO" id="GO:0005886">
    <property type="term" value="C:plasma membrane"/>
    <property type="evidence" value="ECO:0007669"/>
    <property type="project" value="UniProtKB-SubCell"/>
</dbReference>
<evidence type="ECO:0000256" key="2">
    <source>
        <dbReference type="ARBA" id="ARBA00022475"/>
    </source>
</evidence>
<keyword evidence="5" id="KW-0472">Membrane</keyword>
<name>A0A6S7JXK0_PARCT</name>
<evidence type="ECO:0000256" key="3">
    <source>
        <dbReference type="ARBA" id="ARBA00022692"/>
    </source>
</evidence>
<organism evidence="6 7">
    <name type="scientific">Paramuricea clavata</name>
    <name type="common">Red gorgonian</name>
    <name type="synonym">Violescent sea-whip</name>
    <dbReference type="NCBI Taxonomy" id="317549"/>
    <lineage>
        <taxon>Eukaryota</taxon>
        <taxon>Metazoa</taxon>
        <taxon>Cnidaria</taxon>
        <taxon>Anthozoa</taxon>
        <taxon>Octocorallia</taxon>
        <taxon>Malacalcyonacea</taxon>
        <taxon>Plexauridae</taxon>
        <taxon>Paramuricea</taxon>
    </lineage>
</organism>
<proteinExistence type="predicted"/>
<dbReference type="PRINTS" id="PR00237">
    <property type="entry name" value="GPCRRHODOPSN"/>
</dbReference>
<evidence type="ECO:0000256" key="4">
    <source>
        <dbReference type="ARBA" id="ARBA00022989"/>
    </source>
</evidence>
<dbReference type="Proteomes" id="UP001152795">
    <property type="component" value="Unassembled WGS sequence"/>
</dbReference>
<evidence type="ECO:0000256" key="1">
    <source>
        <dbReference type="ARBA" id="ARBA00004651"/>
    </source>
</evidence>